<comment type="similarity">
    <text evidence="8">Belongs to the Nibrin family.</text>
</comment>
<evidence type="ECO:0000259" key="10">
    <source>
        <dbReference type="PROSITE" id="PS50006"/>
    </source>
</evidence>
<feature type="region of interest" description="Disordered" evidence="9">
    <location>
        <begin position="524"/>
        <end position="544"/>
    </location>
</feature>
<dbReference type="InterPro" id="IPR036420">
    <property type="entry name" value="BRCT_dom_sf"/>
</dbReference>
<dbReference type="GeneID" id="106747633"/>
<organism evidence="12 14">
    <name type="scientific">Dinoponera quadriceps</name>
    <name type="common">South American ant</name>
    <dbReference type="NCBI Taxonomy" id="609295"/>
    <lineage>
        <taxon>Eukaryota</taxon>
        <taxon>Metazoa</taxon>
        <taxon>Ecdysozoa</taxon>
        <taxon>Arthropoda</taxon>
        <taxon>Hexapoda</taxon>
        <taxon>Insecta</taxon>
        <taxon>Pterygota</taxon>
        <taxon>Neoptera</taxon>
        <taxon>Endopterygota</taxon>
        <taxon>Hymenoptera</taxon>
        <taxon>Apocrita</taxon>
        <taxon>Aculeata</taxon>
        <taxon>Formicoidea</taxon>
        <taxon>Formicidae</taxon>
        <taxon>Ponerinae</taxon>
        <taxon>Ponerini</taxon>
        <taxon>Dinoponera</taxon>
    </lineage>
</organism>
<proteinExistence type="inferred from homology"/>
<evidence type="ECO:0000256" key="8">
    <source>
        <dbReference type="ARBA" id="ARBA00044757"/>
    </source>
</evidence>
<name>A0A6P3XRG7_DINQU</name>
<dbReference type="SUPFAM" id="SSF49879">
    <property type="entry name" value="SMAD/FHA domain"/>
    <property type="match status" value="1"/>
</dbReference>
<dbReference type="InterPro" id="IPR032429">
    <property type="entry name" value="Nibrin_BRCT2"/>
</dbReference>
<protein>
    <submittedName>
        <fullName evidence="13 14">Nibrin isoform X1</fullName>
    </submittedName>
</protein>
<dbReference type="OrthoDB" id="552194at2759"/>
<dbReference type="PROSITE" id="PS50006">
    <property type="entry name" value="FHA_DOMAIN"/>
    <property type="match status" value="1"/>
</dbReference>
<dbReference type="CDD" id="cd17741">
    <property type="entry name" value="BRCT_nibrin"/>
    <property type="match status" value="1"/>
</dbReference>
<dbReference type="InterPro" id="IPR040227">
    <property type="entry name" value="Nibrin-rel"/>
</dbReference>
<keyword evidence="12" id="KW-1185">Reference proteome</keyword>
<evidence type="ECO:0000259" key="11">
    <source>
        <dbReference type="PROSITE" id="PS50172"/>
    </source>
</evidence>
<sequence>MRYVFLSKHEGRCIYILLGRQISFGKSLSDIKIEGDTTISRLHAIVSVESCGESELQHKCVIYDKSKYGTYILRDGKEKKLIMDEKFVLRADDKVKFGLRHNIFTVTYHPFVVATSSLSKEETDKLKNIMKALGGILSDNWNNSCTCLTVPERFLFTIKLACALASAKTIVTIAYWEAVMEATEEMKELPKIDDFLPTVKEDWLHAGAELFLPKEERRMLFRGLSFVHFCAKQYAAYFPIITAAGGKSCVYPTRKPLTPRDLTAKNAIVIQQPANDSSQFTIQVITDYPTIYNKLSKLKRRMICDSEIPLAILYCSTEKYCNPEFNFGTLLKSSTQTSLPSGLVIVGDTQDTLSTSTKRKIGSKEQQRIIPETIDSQYDNDIAKKARLSLESREKVISGNNENGSDVVCIFSSKNNKQPRIIPETCDFDKSIANDSFPQSNAINPRVIPESCDRSSIGSWSAENEQRVENVLREDVESRQRKEIVLEKRQLLFQKDLLPESNDTTFMENNLSRKRKSLLFEKSCSADKDDSAGQKDENESRKNSRGLRIVSIEKIASGERNLMEEDVLKKDHSRIEESLDFTLRQQDKHDEKIEIIDVDKGNEREEEKSREMGAEKVKIEEKDETSRKRPRKMGTNWYDRYLGCEYTNKVLRKDAPCGKRFVKVPVPIPVRKLKSDDFVL</sequence>
<keyword evidence="7" id="KW-0131">Cell cycle</keyword>
<keyword evidence="5" id="KW-0234">DNA repair</keyword>
<evidence type="ECO:0000256" key="9">
    <source>
        <dbReference type="SAM" id="MobiDB-lite"/>
    </source>
</evidence>
<dbReference type="Pfam" id="PF00498">
    <property type="entry name" value="FHA"/>
    <property type="match status" value="1"/>
</dbReference>
<feature type="domain" description="FHA" evidence="10">
    <location>
        <begin position="16"/>
        <end position="72"/>
    </location>
</feature>
<dbReference type="GO" id="GO:0003684">
    <property type="term" value="F:damaged DNA binding"/>
    <property type="evidence" value="ECO:0007669"/>
    <property type="project" value="TreeGrafter"/>
</dbReference>
<evidence type="ECO:0000313" key="13">
    <source>
        <dbReference type="RefSeq" id="XP_014480831.1"/>
    </source>
</evidence>
<gene>
    <name evidence="13 14" type="primary">LOC106747633</name>
</gene>
<dbReference type="Proteomes" id="UP000515204">
    <property type="component" value="Unplaced"/>
</dbReference>
<accession>A0A6P3XRG7</accession>
<keyword evidence="6" id="KW-0539">Nucleus</keyword>
<evidence type="ECO:0000256" key="3">
    <source>
        <dbReference type="ARBA" id="ARBA00022454"/>
    </source>
</evidence>
<keyword evidence="4" id="KW-0227">DNA damage</keyword>
<dbReference type="PANTHER" id="PTHR12162:SF0">
    <property type="entry name" value="NIBRIN"/>
    <property type="match status" value="1"/>
</dbReference>
<dbReference type="PROSITE" id="PS50172">
    <property type="entry name" value="BRCT"/>
    <property type="match status" value="1"/>
</dbReference>
<evidence type="ECO:0000256" key="5">
    <source>
        <dbReference type="ARBA" id="ARBA00023204"/>
    </source>
</evidence>
<dbReference type="InterPro" id="IPR001357">
    <property type="entry name" value="BRCT_dom"/>
</dbReference>
<dbReference type="Pfam" id="PF00533">
    <property type="entry name" value="BRCT"/>
    <property type="match status" value="1"/>
</dbReference>
<evidence type="ECO:0000256" key="2">
    <source>
        <dbReference type="ARBA" id="ARBA00004286"/>
    </source>
</evidence>
<dbReference type="CTD" id="44259"/>
<evidence type="ECO:0000256" key="4">
    <source>
        <dbReference type="ARBA" id="ARBA00022763"/>
    </source>
</evidence>
<feature type="compositionally biased region" description="Basic and acidic residues" evidence="9">
    <location>
        <begin position="602"/>
        <end position="627"/>
    </location>
</feature>
<reference evidence="13 14" key="1">
    <citation type="submission" date="2025-04" db="UniProtKB">
        <authorList>
            <consortium name="RefSeq"/>
        </authorList>
    </citation>
    <scope>IDENTIFICATION</scope>
</reference>
<feature type="compositionally biased region" description="Basic and acidic residues" evidence="9">
    <location>
        <begin position="524"/>
        <end position="542"/>
    </location>
</feature>
<comment type="subcellular location">
    <subcellularLocation>
        <location evidence="2">Chromosome</location>
    </subcellularLocation>
    <subcellularLocation>
        <location evidence="1">Nucleus</location>
    </subcellularLocation>
</comment>
<dbReference type="RefSeq" id="XP_014480831.1">
    <property type="nucleotide sequence ID" value="XM_014625345.1"/>
</dbReference>
<dbReference type="InterPro" id="IPR043014">
    <property type="entry name" value="Nibrin_BRCT2_sf"/>
</dbReference>
<evidence type="ECO:0000256" key="1">
    <source>
        <dbReference type="ARBA" id="ARBA00004123"/>
    </source>
</evidence>
<dbReference type="Gene3D" id="2.60.200.20">
    <property type="match status" value="1"/>
</dbReference>
<dbReference type="SUPFAM" id="SSF52113">
    <property type="entry name" value="BRCT domain"/>
    <property type="match status" value="1"/>
</dbReference>
<dbReference type="Gene3D" id="3.40.50.10190">
    <property type="entry name" value="BRCT domain"/>
    <property type="match status" value="1"/>
</dbReference>
<dbReference type="GO" id="GO:0030870">
    <property type="term" value="C:Mre11 complex"/>
    <property type="evidence" value="ECO:0007669"/>
    <property type="project" value="InterPro"/>
</dbReference>
<keyword evidence="3" id="KW-0158">Chromosome</keyword>
<dbReference type="InterPro" id="IPR008984">
    <property type="entry name" value="SMAD_FHA_dom_sf"/>
</dbReference>
<dbReference type="KEGG" id="dqu:106747633"/>
<dbReference type="AlphaFoldDB" id="A0A6P3XRG7"/>
<dbReference type="PANTHER" id="PTHR12162">
    <property type="entry name" value="NIBRIN-RELATED"/>
    <property type="match status" value="1"/>
</dbReference>
<dbReference type="RefSeq" id="XP_014480832.1">
    <property type="nucleotide sequence ID" value="XM_014625346.1"/>
</dbReference>
<dbReference type="GO" id="GO:0005694">
    <property type="term" value="C:chromosome"/>
    <property type="evidence" value="ECO:0007669"/>
    <property type="project" value="UniProtKB-SubCell"/>
</dbReference>
<dbReference type="GO" id="GO:0000724">
    <property type="term" value="P:double-strand break repair via homologous recombination"/>
    <property type="evidence" value="ECO:0007669"/>
    <property type="project" value="TreeGrafter"/>
</dbReference>
<evidence type="ECO:0000256" key="7">
    <source>
        <dbReference type="ARBA" id="ARBA00023306"/>
    </source>
</evidence>
<dbReference type="CDD" id="cd22667">
    <property type="entry name" value="FHA_NBN"/>
    <property type="match status" value="1"/>
</dbReference>
<dbReference type="Pfam" id="PF16508">
    <property type="entry name" value="NIBRIN_BRCT_II"/>
    <property type="match status" value="1"/>
</dbReference>
<dbReference type="Gene3D" id="3.40.50.10980">
    <property type="entry name" value="Nibrin, BRCT2 domain"/>
    <property type="match status" value="1"/>
</dbReference>
<evidence type="ECO:0000256" key="6">
    <source>
        <dbReference type="ARBA" id="ARBA00023242"/>
    </source>
</evidence>
<feature type="region of interest" description="Disordered" evidence="9">
    <location>
        <begin position="602"/>
        <end position="631"/>
    </location>
</feature>
<evidence type="ECO:0000313" key="14">
    <source>
        <dbReference type="RefSeq" id="XP_014480832.1"/>
    </source>
</evidence>
<dbReference type="GO" id="GO:0007095">
    <property type="term" value="P:mitotic G2 DNA damage checkpoint signaling"/>
    <property type="evidence" value="ECO:0007669"/>
    <property type="project" value="InterPro"/>
</dbReference>
<evidence type="ECO:0000313" key="12">
    <source>
        <dbReference type="Proteomes" id="UP000515204"/>
    </source>
</evidence>
<dbReference type="InterPro" id="IPR000253">
    <property type="entry name" value="FHA_dom"/>
</dbReference>
<feature type="domain" description="BRCT" evidence="11">
    <location>
        <begin position="112"/>
        <end position="204"/>
    </location>
</feature>